<comment type="catalytic activity">
    <reaction evidence="1">
        <text>ATP + protein L-histidine = ADP + protein N-phospho-L-histidine.</text>
        <dbReference type="EC" id="2.7.13.3"/>
    </reaction>
</comment>
<dbReference type="EMBL" id="CP002117">
    <property type="protein sequence ID" value="ADN34859.1"/>
    <property type="molecule type" value="Genomic_DNA"/>
</dbReference>
<dbReference type="SMART" id="SM00387">
    <property type="entry name" value="HATPase_c"/>
    <property type="match status" value="1"/>
</dbReference>
<dbReference type="CDD" id="cd00075">
    <property type="entry name" value="HATPase"/>
    <property type="match status" value="1"/>
</dbReference>
<dbReference type="CDD" id="cd06225">
    <property type="entry name" value="HAMP"/>
    <property type="match status" value="1"/>
</dbReference>
<dbReference type="InterPro" id="IPR003660">
    <property type="entry name" value="HAMP_dom"/>
</dbReference>
<dbReference type="Pfam" id="PF00672">
    <property type="entry name" value="HAMP"/>
    <property type="match status" value="1"/>
</dbReference>
<feature type="transmembrane region" description="Helical" evidence="12">
    <location>
        <begin position="309"/>
        <end position="330"/>
    </location>
</feature>
<evidence type="ECO:0000256" key="11">
    <source>
        <dbReference type="ARBA" id="ARBA00023136"/>
    </source>
</evidence>
<dbReference type="PRINTS" id="PR00344">
    <property type="entry name" value="BCTRLSENSOR"/>
</dbReference>
<dbReference type="GO" id="GO:0000160">
    <property type="term" value="P:phosphorelay signal transduction system"/>
    <property type="evidence" value="ECO:0007669"/>
    <property type="project" value="UniProtKB-KW"/>
</dbReference>
<evidence type="ECO:0000256" key="3">
    <source>
        <dbReference type="ARBA" id="ARBA00012438"/>
    </source>
</evidence>
<proteinExistence type="predicted"/>
<dbReference type="eggNOG" id="arCOG02343">
    <property type="taxonomic scope" value="Archaea"/>
</dbReference>
<feature type="domain" description="Histidine kinase" evidence="13">
    <location>
        <begin position="421"/>
        <end position="628"/>
    </location>
</feature>
<dbReference type="EC" id="2.7.13.3" evidence="3"/>
<evidence type="ECO:0000256" key="4">
    <source>
        <dbReference type="ARBA" id="ARBA00022475"/>
    </source>
</evidence>
<evidence type="ECO:0000313" key="15">
    <source>
        <dbReference type="EMBL" id="ADN34859.1"/>
    </source>
</evidence>
<keyword evidence="8 15" id="KW-0418">Kinase</keyword>
<dbReference type="InterPro" id="IPR005467">
    <property type="entry name" value="His_kinase_dom"/>
</dbReference>
<keyword evidence="4" id="KW-1003">Cell membrane</keyword>
<feature type="domain" description="HAMP" evidence="14">
    <location>
        <begin position="328"/>
        <end position="381"/>
    </location>
</feature>
<dbReference type="eggNOG" id="arCOG06516">
    <property type="taxonomic scope" value="Archaea"/>
</dbReference>
<keyword evidence="9" id="KW-0067">ATP-binding</keyword>
<protein>
    <recommendedName>
        <fullName evidence="3">histidine kinase</fullName>
        <ecNumber evidence="3">2.7.13.3</ecNumber>
    </recommendedName>
</protein>
<dbReference type="PROSITE" id="PS50109">
    <property type="entry name" value="HIS_KIN"/>
    <property type="match status" value="1"/>
</dbReference>
<evidence type="ECO:0000256" key="10">
    <source>
        <dbReference type="ARBA" id="ARBA00023012"/>
    </source>
</evidence>
<keyword evidence="16" id="KW-1185">Reference proteome</keyword>
<dbReference type="STRING" id="679926.Mpet_0078"/>
<dbReference type="Gene3D" id="6.10.340.10">
    <property type="match status" value="1"/>
</dbReference>
<dbReference type="InterPro" id="IPR004358">
    <property type="entry name" value="Sig_transdc_His_kin-like_C"/>
</dbReference>
<keyword evidence="12" id="KW-1133">Transmembrane helix</keyword>
<evidence type="ECO:0000256" key="7">
    <source>
        <dbReference type="ARBA" id="ARBA00022741"/>
    </source>
</evidence>
<dbReference type="GO" id="GO:0004673">
    <property type="term" value="F:protein histidine kinase activity"/>
    <property type="evidence" value="ECO:0007669"/>
    <property type="project" value="UniProtKB-EC"/>
</dbReference>
<dbReference type="PROSITE" id="PS50885">
    <property type="entry name" value="HAMP"/>
    <property type="match status" value="1"/>
</dbReference>
<dbReference type="InterPro" id="IPR003594">
    <property type="entry name" value="HATPase_dom"/>
</dbReference>
<evidence type="ECO:0000256" key="6">
    <source>
        <dbReference type="ARBA" id="ARBA00022679"/>
    </source>
</evidence>
<dbReference type="InterPro" id="IPR050398">
    <property type="entry name" value="HssS/ArlS-like"/>
</dbReference>
<keyword evidence="12" id="KW-0812">Transmembrane</keyword>
<dbReference type="GO" id="GO:0005524">
    <property type="term" value="F:ATP binding"/>
    <property type="evidence" value="ECO:0007669"/>
    <property type="project" value="UniProtKB-KW"/>
</dbReference>
<sequence length="628" mass="70587" precursor="true">MSIKNKFSEKLSFLQLLLIICILIVIPISLGLAYDSYKSVSEEYNSNFDLLKNNTEQSIIETLIVVDKGLTVYDEGLDDLMKKGFEPFLSAYDESEGDLSQVDLEAIREGLGEDYNLYVIDETHTITYTTMATDLGLNFSYLEDFSGFLDNVREGYSYVGDRVVKGIREEKTIRKYAYYPTPDHRYVLELSYDIDEDGPRKFLQYSRTIEELKGMNPYLTSVKLYDIFGYTIGEPDEPDKELRKFIINNVIGEKKSVTLEDSAKGTFTDYRLVNLYEDGIGSDTSLAIAFTYDENLLEDNIASAWYSDLLNIAGLSILLILILSIFCIAISRPLKYLVDDVDKIASGDLDHQIRTGRGGKEFAHLEASISNMVERLKKTISKVRESEELIKRQNDELETIVASRTKEALEKSNEANFYLDIITHDINNSNMAALGYAEIMLDLSKEEDRSIVKMLISAIHQNTDIIRNISLMRAMKNGEKDASLSPVNLDNIIRHAISLFPLKVAYEGTGLKVMADKLLEEVFTNILGNSIRHAGSDCEVRISVTESGDDVRICIADNGPGIPDDRKEECFNRYTKNLSGRTANGNGVGLFIVKTLVTERYGGSVEALDTVEGHPEKGLMICVTLRKA</sequence>
<dbReference type="PANTHER" id="PTHR45528">
    <property type="entry name" value="SENSOR HISTIDINE KINASE CPXA"/>
    <property type="match status" value="1"/>
</dbReference>
<reference evidence="15 16" key="1">
    <citation type="journal article" date="2010" name="Stand. Genomic Sci.">
        <title>Complete genome sequence of Methanoplanus petrolearius type strain (SEBR 4847).</title>
        <authorList>
            <person name="Brambilla E."/>
            <person name="Djao O.D."/>
            <person name="Daligault H."/>
            <person name="Lapidus A."/>
            <person name="Lucas S."/>
            <person name="Hammon N."/>
            <person name="Nolan M."/>
            <person name="Tice H."/>
            <person name="Cheng J.F."/>
            <person name="Han C."/>
            <person name="Tapia R."/>
            <person name="Goodwin L."/>
            <person name="Pitluck S."/>
            <person name="Liolios K."/>
            <person name="Ivanova N."/>
            <person name="Mavromatis K."/>
            <person name="Mikhailova N."/>
            <person name="Pati A."/>
            <person name="Chen A."/>
            <person name="Palaniappan K."/>
            <person name="Land M."/>
            <person name="Hauser L."/>
            <person name="Chang Y.J."/>
            <person name="Jeffries C.D."/>
            <person name="Rohde M."/>
            <person name="Spring S."/>
            <person name="Sikorski J."/>
            <person name="Goker M."/>
            <person name="Woyke T."/>
            <person name="Bristow J."/>
            <person name="Eisen J.A."/>
            <person name="Markowitz V."/>
            <person name="Hugenholtz P."/>
            <person name="Kyrpides N.C."/>
            <person name="Klenk H.P."/>
        </authorList>
    </citation>
    <scope>NUCLEOTIDE SEQUENCE [LARGE SCALE GENOMIC DNA]</scope>
    <source>
        <strain evidence="16">DSM 11571 / OCM 486 / SEBR 4847</strain>
    </source>
</reference>
<evidence type="ECO:0000256" key="1">
    <source>
        <dbReference type="ARBA" id="ARBA00000085"/>
    </source>
</evidence>
<keyword evidence="7" id="KW-0547">Nucleotide-binding</keyword>
<evidence type="ECO:0000256" key="5">
    <source>
        <dbReference type="ARBA" id="ARBA00022553"/>
    </source>
</evidence>
<dbReference type="HOGENOM" id="CLU_020008_0_0_2"/>
<dbReference type="GO" id="GO:0005886">
    <property type="term" value="C:plasma membrane"/>
    <property type="evidence" value="ECO:0007669"/>
    <property type="project" value="UniProtKB-SubCell"/>
</dbReference>
<evidence type="ECO:0000259" key="13">
    <source>
        <dbReference type="PROSITE" id="PS50109"/>
    </source>
</evidence>
<evidence type="ECO:0000256" key="9">
    <source>
        <dbReference type="ARBA" id="ARBA00022840"/>
    </source>
</evidence>
<keyword evidence="10" id="KW-0902">Two-component regulatory system</keyword>
<keyword evidence="11 12" id="KW-0472">Membrane</keyword>
<keyword evidence="5" id="KW-0597">Phosphoprotein</keyword>
<evidence type="ECO:0000259" key="14">
    <source>
        <dbReference type="PROSITE" id="PS50885"/>
    </source>
</evidence>
<dbReference type="SUPFAM" id="SSF55874">
    <property type="entry name" value="ATPase domain of HSP90 chaperone/DNA topoisomerase II/histidine kinase"/>
    <property type="match status" value="1"/>
</dbReference>
<evidence type="ECO:0000313" key="16">
    <source>
        <dbReference type="Proteomes" id="UP000006565"/>
    </source>
</evidence>
<dbReference type="PANTHER" id="PTHR45528:SF1">
    <property type="entry name" value="SENSOR HISTIDINE KINASE CPXA"/>
    <property type="match status" value="1"/>
</dbReference>
<dbReference type="Proteomes" id="UP000006565">
    <property type="component" value="Chromosome"/>
</dbReference>
<comment type="subcellular location">
    <subcellularLocation>
        <location evidence="2">Cell membrane</location>
        <topology evidence="2">Multi-pass membrane protein</topology>
    </subcellularLocation>
</comment>
<keyword evidence="6" id="KW-0808">Transferase</keyword>
<dbReference type="SUPFAM" id="SSF158472">
    <property type="entry name" value="HAMP domain-like"/>
    <property type="match status" value="1"/>
</dbReference>
<evidence type="ECO:0000256" key="8">
    <source>
        <dbReference type="ARBA" id="ARBA00022777"/>
    </source>
</evidence>
<accession>E1RDH5</accession>
<dbReference type="Pfam" id="PF02518">
    <property type="entry name" value="HATPase_c"/>
    <property type="match status" value="1"/>
</dbReference>
<dbReference type="KEGG" id="mpi:Mpet_0078"/>
<name>E1RDH5_METP4</name>
<dbReference type="AlphaFoldDB" id="E1RDH5"/>
<dbReference type="InterPro" id="IPR036890">
    <property type="entry name" value="HATPase_C_sf"/>
</dbReference>
<gene>
    <name evidence="15" type="ordered locus">Mpet_0078</name>
</gene>
<evidence type="ECO:0000256" key="12">
    <source>
        <dbReference type="SAM" id="Phobius"/>
    </source>
</evidence>
<dbReference type="Gene3D" id="3.30.565.10">
    <property type="entry name" value="Histidine kinase-like ATPase, C-terminal domain"/>
    <property type="match status" value="1"/>
</dbReference>
<evidence type="ECO:0000256" key="2">
    <source>
        <dbReference type="ARBA" id="ARBA00004651"/>
    </source>
</evidence>
<dbReference type="SMART" id="SM00304">
    <property type="entry name" value="HAMP"/>
    <property type="match status" value="1"/>
</dbReference>
<organism evidence="15 16">
    <name type="scientific">Methanolacinia petrolearia (strain DSM 11571 / OCM 486 / SEBR 4847)</name>
    <name type="common">Methanoplanus petrolearius</name>
    <dbReference type="NCBI Taxonomy" id="679926"/>
    <lineage>
        <taxon>Archaea</taxon>
        <taxon>Methanobacteriati</taxon>
        <taxon>Methanobacteriota</taxon>
        <taxon>Stenosarchaea group</taxon>
        <taxon>Methanomicrobia</taxon>
        <taxon>Methanomicrobiales</taxon>
        <taxon>Methanomicrobiaceae</taxon>
        <taxon>Methanolacinia</taxon>
    </lineage>
</organism>